<dbReference type="InterPro" id="IPR003352">
    <property type="entry name" value="PTS_EIIC"/>
</dbReference>
<feature type="transmembrane region" description="Helical" evidence="12">
    <location>
        <begin position="161"/>
        <end position="183"/>
    </location>
</feature>
<comment type="subcellular location">
    <subcellularLocation>
        <location evidence="1">Cell membrane</location>
        <topology evidence="1">Multi-pass membrane protein</topology>
    </subcellularLocation>
</comment>
<dbReference type="GO" id="GO:0009401">
    <property type="term" value="P:phosphoenolpyruvate-dependent sugar phosphotransferase system"/>
    <property type="evidence" value="ECO:0007669"/>
    <property type="project" value="UniProtKB-KW"/>
</dbReference>
<dbReference type="PANTHER" id="PTHR30009:SF4">
    <property type="entry name" value="PTS SYSTEM N-ACETYLGLUCOSAMINE-SPECIFIC EIICBA COMPONENT"/>
    <property type="match status" value="1"/>
</dbReference>
<evidence type="ECO:0000256" key="10">
    <source>
        <dbReference type="ARBA" id="ARBA00023136"/>
    </source>
</evidence>
<dbReference type="NCBIfam" id="TIGR00826">
    <property type="entry name" value="EIIB_glc"/>
    <property type="match status" value="1"/>
</dbReference>
<evidence type="ECO:0000313" key="16">
    <source>
        <dbReference type="Proteomes" id="UP000473091"/>
    </source>
</evidence>
<dbReference type="Pfam" id="PF00367">
    <property type="entry name" value="PTS_EIIB"/>
    <property type="match status" value="1"/>
</dbReference>
<dbReference type="PROSITE" id="PS51103">
    <property type="entry name" value="PTS_EIIC_TYPE_1"/>
    <property type="match status" value="1"/>
</dbReference>
<comment type="caution">
    <text evidence="15">The sequence shown here is derived from an EMBL/GenBank/DDBJ whole genome shotgun (WGS) entry which is preliminary data.</text>
</comment>
<feature type="active site" description="Phosphocysteine intermediate; for EIIB activity" evidence="11">
    <location>
        <position position="437"/>
    </location>
</feature>
<keyword evidence="5" id="KW-0808">Transferase</keyword>
<dbReference type="GO" id="GO:0005886">
    <property type="term" value="C:plasma membrane"/>
    <property type="evidence" value="ECO:0007669"/>
    <property type="project" value="UniProtKB-SubCell"/>
</dbReference>
<keyword evidence="7 12" id="KW-0812">Transmembrane</keyword>
<dbReference type="Gene3D" id="3.30.1360.60">
    <property type="entry name" value="Glucose permease domain IIB"/>
    <property type="match status" value="1"/>
</dbReference>
<dbReference type="PANTHER" id="PTHR30009">
    <property type="entry name" value="CYTOCHROME C-TYPE SYNTHESIS PROTEIN AND PTS TRANSMEMBRANE COMPONENT"/>
    <property type="match status" value="1"/>
</dbReference>
<organism evidence="15 16">
    <name type="scientific">Pseudobutyrivibrio xylanivorans</name>
    <dbReference type="NCBI Taxonomy" id="185007"/>
    <lineage>
        <taxon>Bacteria</taxon>
        <taxon>Bacillati</taxon>
        <taxon>Bacillota</taxon>
        <taxon>Clostridia</taxon>
        <taxon>Lachnospirales</taxon>
        <taxon>Lachnospiraceae</taxon>
        <taxon>Pseudobutyrivibrio</taxon>
    </lineage>
</organism>
<evidence type="ECO:0000256" key="3">
    <source>
        <dbReference type="ARBA" id="ARBA00022475"/>
    </source>
</evidence>
<evidence type="ECO:0000256" key="4">
    <source>
        <dbReference type="ARBA" id="ARBA00022597"/>
    </source>
</evidence>
<dbReference type="RefSeq" id="WP_090489700.1">
    <property type="nucleotide sequence ID" value="NZ_VTVE01000001.1"/>
</dbReference>
<keyword evidence="6" id="KW-0598">Phosphotransferase system</keyword>
<evidence type="ECO:0000259" key="13">
    <source>
        <dbReference type="PROSITE" id="PS51098"/>
    </source>
</evidence>
<dbReference type="PROSITE" id="PS01035">
    <property type="entry name" value="PTS_EIIB_TYPE_1_CYS"/>
    <property type="match status" value="1"/>
</dbReference>
<feature type="transmembrane region" description="Helical" evidence="12">
    <location>
        <begin position="284"/>
        <end position="305"/>
    </location>
</feature>
<proteinExistence type="predicted"/>
<dbReference type="Proteomes" id="UP000473091">
    <property type="component" value="Unassembled WGS sequence"/>
</dbReference>
<feature type="transmembrane region" description="Helical" evidence="12">
    <location>
        <begin position="12"/>
        <end position="31"/>
    </location>
</feature>
<feature type="domain" description="PTS EIIB type-1" evidence="13">
    <location>
        <begin position="415"/>
        <end position="491"/>
    </location>
</feature>
<dbReference type="FunFam" id="3.30.1360.60:FF:000001">
    <property type="entry name" value="PTS system glucose-specific IIBC component PtsG"/>
    <property type="match status" value="1"/>
</dbReference>
<reference evidence="15 16" key="1">
    <citation type="submission" date="2019-09" db="EMBL/GenBank/DDBJ databases">
        <authorList>
            <person name="Pidcock S.E."/>
            <person name="Huws S.A."/>
        </authorList>
    </citation>
    <scope>NUCLEOTIDE SEQUENCE [LARGE SCALE GENOMIC DNA]</scope>
    <source>
        <strain evidence="15 16">MZ8</strain>
    </source>
</reference>
<dbReference type="InterPro" id="IPR036878">
    <property type="entry name" value="Glu_permease_IIB"/>
</dbReference>
<keyword evidence="9 12" id="KW-1133">Transmembrane helix</keyword>
<dbReference type="PROSITE" id="PS51098">
    <property type="entry name" value="PTS_EIIB_TYPE_1"/>
    <property type="match status" value="1"/>
</dbReference>
<evidence type="ECO:0000256" key="7">
    <source>
        <dbReference type="ARBA" id="ARBA00022692"/>
    </source>
</evidence>
<dbReference type="InterPro" id="IPR018113">
    <property type="entry name" value="PTrfase_EIIB_Cys"/>
</dbReference>
<evidence type="ECO:0000259" key="14">
    <source>
        <dbReference type="PROSITE" id="PS51103"/>
    </source>
</evidence>
<evidence type="ECO:0000256" key="8">
    <source>
        <dbReference type="ARBA" id="ARBA00022777"/>
    </source>
</evidence>
<evidence type="ECO:0000256" key="1">
    <source>
        <dbReference type="ARBA" id="ARBA00004651"/>
    </source>
</evidence>
<evidence type="ECO:0000256" key="12">
    <source>
        <dbReference type="SAM" id="Phobius"/>
    </source>
</evidence>
<dbReference type="GO" id="GO:0008982">
    <property type="term" value="F:protein-N(PI)-phosphohistidine-sugar phosphotransferase activity"/>
    <property type="evidence" value="ECO:0007669"/>
    <property type="project" value="InterPro"/>
</dbReference>
<dbReference type="InterPro" id="IPR001996">
    <property type="entry name" value="PTS_IIB_1"/>
</dbReference>
<feature type="transmembrane region" description="Helical" evidence="12">
    <location>
        <begin position="51"/>
        <end position="73"/>
    </location>
</feature>
<dbReference type="AlphaFoldDB" id="A0A6M0LHK6"/>
<keyword evidence="10 12" id="KW-0472">Membrane</keyword>
<dbReference type="Pfam" id="PF02378">
    <property type="entry name" value="PTS_EIIC"/>
    <property type="match status" value="1"/>
</dbReference>
<feature type="domain" description="PTS EIIC type-1" evidence="14">
    <location>
        <begin position="1"/>
        <end position="395"/>
    </location>
</feature>
<dbReference type="SUPFAM" id="SSF55604">
    <property type="entry name" value="Glucose permease domain IIB"/>
    <property type="match status" value="1"/>
</dbReference>
<feature type="transmembrane region" description="Helical" evidence="12">
    <location>
        <begin position="189"/>
        <end position="208"/>
    </location>
</feature>
<keyword evidence="3" id="KW-1003">Cell membrane</keyword>
<dbReference type="InterPro" id="IPR050429">
    <property type="entry name" value="PTS_Glucose_EIICBA"/>
</dbReference>
<dbReference type="CDD" id="cd00212">
    <property type="entry name" value="PTS_IIB_glc"/>
    <property type="match status" value="1"/>
</dbReference>
<feature type="transmembrane region" description="Helical" evidence="12">
    <location>
        <begin position="85"/>
        <end position="111"/>
    </location>
</feature>
<evidence type="ECO:0000256" key="2">
    <source>
        <dbReference type="ARBA" id="ARBA00022448"/>
    </source>
</evidence>
<protein>
    <submittedName>
        <fullName evidence="15">PTS glucose transporter subunit IIBC</fullName>
    </submittedName>
</protein>
<accession>A0A6M0LHK6</accession>
<evidence type="ECO:0000256" key="6">
    <source>
        <dbReference type="ARBA" id="ARBA00022683"/>
    </source>
</evidence>
<dbReference type="GO" id="GO:0090563">
    <property type="term" value="F:protein-phosphocysteine-sugar phosphotransferase activity"/>
    <property type="evidence" value="ECO:0007669"/>
    <property type="project" value="TreeGrafter"/>
</dbReference>
<evidence type="ECO:0000256" key="5">
    <source>
        <dbReference type="ARBA" id="ARBA00022679"/>
    </source>
</evidence>
<reference evidence="15 16" key="2">
    <citation type="submission" date="2020-03" db="EMBL/GenBank/DDBJ databases">
        <title>Investigating the evolutionary divergence of the Butyrivibrio group.</title>
        <authorList>
            <person name="Skvortsov T."/>
            <person name="Santos F.G."/>
            <person name="Ting K.S."/>
            <person name="Creevey C.J."/>
        </authorList>
    </citation>
    <scope>NUCLEOTIDE SEQUENCE [LARGE SCALE GENOMIC DNA]</scope>
    <source>
        <strain evidence="15 16">MZ8</strain>
    </source>
</reference>
<dbReference type="GO" id="GO:0015764">
    <property type="term" value="P:N-acetylglucosamine transport"/>
    <property type="evidence" value="ECO:0007669"/>
    <property type="project" value="TreeGrafter"/>
</dbReference>
<feature type="transmembrane region" description="Helical" evidence="12">
    <location>
        <begin position="252"/>
        <end position="272"/>
    </location>
</feature>
<gene>
    <name evidence="15" type="ORF">F0Q01_00555</name>
</gene>
<name>A0A6M0LHK6_PSEXY</name>
<evidence type="ECO:0000256" key="11">
    <source>
        <dbReference type="PROSITE-ProRule" id="PRU00421"/>
    </source>
</evidence>
<dbReference type="GO" id="GO:0016301">
    <property type="term" value="F:kinase activity"/>
    <property type="evidence" value="ECO:0007669"/>
    <property type="project" value="UniProtKB-KW"/>
</dbReference>
<keyword evidence="2" id="KW-0813">Transport</keyword>
<feature type="transmembrane region" description="Helical" evidence="12">
    <location>
        <begin position="317"/>
        <end position="340"/>
    </location>
</feature>
<sequence length="491" mass="52432">MKFLQKLGKALMLPVAVLPLCGLLMGIGYMLCPATMQGGDITGAKMLFGLFLVKAGAALIDHIALLFVIGVGVGMADDHDGTGGLAALVSWLIMTTLLGTGFVTTIMPSIAENAVKTMAFDKIVNPFIGIIAGIIGSMCYNKFKNTKLPDWLAFFSGKRSVAIIAGFISILVSVVLLFVWPILFSGLVALGQGIAKMGIVGAGIYAFLNRLLIPTGLHHALNNVFWFDTIGLGDLTNFWAGKTSADVSWDLGIYMSGFFPCMMFGVPGAAIAMIRRAKTGKRKLAIGILSSAAICAFVCGVTEPFEFSFMFLAPGLYLVYALLYGIFTIITGLVGFRAGFSFSGGATDAVFSASLPAAQNTWMLIPLGIAAFVVFYLVFYYVIGAFDLKTPGREDDEEDYAEIDKDAKLSNSNYAVVAEKVLEALGGKDNITSADYCATRLRLEVKDQEVINEKAVKAAGAAGMIRPGKTSVQVVIGTQVQFVYDELKKLL</sequence>
<evidence type="ECO:0000313" key="15">
    <source>
        <dbReference type="EMBL" id="NEX00371.1"/>
    </source>
</evidence>
<feature type="transmembrane region" description="Helical" evidence="12">
    <location>
        <begin position="123"/>
        <end position="140"/>
    </location>
</feature>
<dbReference type="InterPro" id="IPR013013">
    <property type="entry name" value="PTS_EIIC_1"/>
</dbReference>
<dbReference type="EMBL" id="VTVE01000001">
    <property type="protein sequence ID" value="NEX00371.1"/>
    <property type="molecule type" value="Genomic_DNA"/>
</dbReference>
<evidence type="ECO:0000256" key="9">
    <source>
        <dbReference type="ARBA" id="ARBA00022989"/>
    </source>
</evidence>
<keyword evidence="8" id="KW-0418">Kinase</keyword>
<keyword evidence="4 15" id="KW-0762">Sugar transport</keyword>
<feature type="transmembrane region" description="Helical" evidence="12">
    <location>
        <begin position="361"/>
        <end position="383"/>
    </location>
</feature>